<dbReference type="Proteomes" id="UP001642484">
    <property type="component" value="Unassembled WGS sequence"/>
</dbReference>
<evidence type="ECO:0000313" key="3">
    <source>
        <dbReference type="Proteomes" id="UP001642484"/>
    </source>
</evidence>
<organism evidence="2 3">
    <name type="scientific">Durusdinium trenchii</name>
    <dbReference type="NCBI Taxonomy" id="1381693"/>
    <lineage>
        <taxon>Eukaryota</taxon>
        <taxon>Sar</taxon>
        <taxon>Alveolata</taxon>
        <taxon>Dinophyceae</taxon>
        <taxon>Suessiales</taxon>
        <taxon>Symbiodiniaceae</taxon>
        <taxon>Durusdinium</taxon>
    </lineage>
</organism>
<comment type="caution">
    <text evidence="2">The sequence shown here is derived from an EMBL/GenBank/DDBJ whole genome shotgun (WGS) entry which is preliminary data.</text>
</comment>
<name>A0ABP0I4F9_9DINO</name>
<feature type="region of interest" description="Disordered" evidence="1">
    <location>
        <begin position="67"/>
        <end position="96"/>
    </location>
</feature>
<proteinExistence type="predicted"/>
<feature type="non-terminal residue" evidence="2">
    <location>
        <position position="962"/>
    </location>
</feature>
<evidence type="ECO:0000256" key="1">
    <source>
        <dbReference type="SAM" id="MobiDB-lite"/>
    </source>
</evidence>
<feature type="compositionally biased region" description="Acidic residues" evidence="1">
    <location>
        <begin position="804"/>
        <end position="822"/>
    </location>
</feature>
<evidence type="ECO:0000313" key="2">
    <source>
        <dbReference type="EMBL" id="CAK8996319.1"/>
    </source>
</evidence>
<protein>
    <submittedName>
        <fullName evidence="2">Uncharacterized protein</fullName>
    </submittedName>
</protein>
<sequence length="962" mass="107151">MKKLNQCPGGGYKRMQEKLLSGTEMKCKACDCLLEECNFSCDDLESFVIEFASTGIAPVLQTETATLEQESVAQDQGRDQKSSVQNKEGEEDEDPFSYARKFAPTIELLEPGSFGKAFPYRCHACKNKTWPEGKVGNLNVPKASSVKFFLDQHLESAGHVKAMKRLSENGEECDDSKLVPCPAVCIGHPSAGVLYESREEFATWASMSNLSVYAKHSYWRETSGEFGDTWYIRSSSCRTHCKPKFAGRDMCDQCQALTVQHSIFGNVYRLTLKYYTSRLLSARLFVGQAEVVKVEAEMRNSFLYNRDSKKVEQLISLDNSKLQQVSVASVPDRLGEIVASFTAILASGEASDLDCANIRVAAAAVSGQLEGHPMIMGLAIQCSRMLDRKSRGIENMRGLQLALRASNRELCKEFGISAVSLNVMDKLAERSLPRPALAIMDPEILSGNFTIIDQRFERLILAFDHTYLTKTLCQISLFGKKGIVGGAWAPENPQNAFFSLEEGRVDIKAIPKASSMMACVCWDPSAPKKACLSACAIPLGSSFEGLDAKYKGNWAMLHTLGTVLSHSDQIIRGIAFDAATTHQFIRKVLCGQLQDVDLEELRTVPFFGELEWQELPENPLPRLPVRIAMYRGKAERAEAALSGFLCLDMFQMLAMDKCKQMCLPAGSTFMAPVTCANLQYVALSTVVVCLTKDIDFEPWRYGNARLTEIAIEQVFGHLRSQMSNSQLTTRQYFAADARQSFRSSNTLNRIKLSNSNMGEEKLTHQQFETCCKNALAATLSLVSKVSDMKSSILEAMYRKRCEQEIEDPEDGDPLEELEEEEDVKPHAKSKTECEEFLEHLQQDAECNRMWASEDPDAFAAQDQEDPLGVDAETKDLPDGELLKHLCTLANVAEAFGMETAVSPKSGERREGNHLPSSLLEAVQMKGDLFNSLFRLLVRLRSAKGGMDTMWIRNSRNSRRASR</sequence>
<dbReference type="EMBL" id="CAXAMN010001801">
    <property type="protein sequence ID" value="CAK8996319.1"/>
    <property type="molecule type" value="Genomic_DNA"/>
</dbReference>
<keyword evidence="3" id="KW-1185">Reference proteome</keyword>
<accession>A0ABP0I4F9</accession>
<gene>
    <name evidence="2" type="ORF">CCMP2556_LOCUS4399</name>
</gene>
<reference evidence="2 3" key="1">
    <citation type="submission" date="2024-02" db="EMBL/GenBank/DDBJ databases">
        <authorList>
            <person name="Chen Y."/>
            <person name="Shah S."/>
            <person name="Dougan E. K."/>
            <person name="Thang M."/>
            <person name="Chan C."/>
        </authorList>
    </citation>
    <scope>NUCLEOTIDE SEQUENCE [LARGE SCALE GENOMIC DNA]</scope>
</reference>
<feature type="region of interest" description="Disordered" evidence="1">
    <location>
        <begin position="803"/>
        <end position="830"/>
    </location>
</feature>